<dbReference type="EMBL" id="JAIWYP010000006">
    <property type="protein sequence ID" value="KAH3806497.1"/>
    <property type="molecule type" value="Genomic_DNA"/>
</dbReference>
<comment type="caution">
    <text evidence="1">The sequence shown here is derived from an EMBL/GenBank/DDBJ whole genome shotgun (WGS) entry which is preliminary data.</text>
</comment>
<reference evidence="1" key="2">
    <citation type="submission" date="2020-11" db="EMBL/GenBank/DDBJ databases">
        <authorList>
            <person name="McCartney M.A."/>
            <person name="Auch B."/>
            <person name="Kono T."/>
            <person name="Mallez S."/>
            <person name="Becker A."/>
            <person name="Gohl D.M."/>
            <person name="Silverstein K.A.T."/>
            <person name="Koren S."/>
            <person name="Bechman K.B."/>
            <person name="Herman A."/>
            <person name="Abrahante J.E."/>
            <person name="Garbe J."/>
        </authorList>
    </citation>
    <scope>NUCLEOTIDE SEQUENCE</scope>
    <source>
        <strain evidence="1">Duluth1</strain>
        <tissue evidence="1">Whole animal</tissue>
    </source>
</reference>
<reference evidence="1" key="1">
    <citation type="journal article" date="2019" name="bioRxiv">
        <title>The Genome of the Zebra Mussel, Dreissena polymorpha: A Resource for Invasive Species Research.</title>
        <authorList>
            <person name="McCartney M.A."/>
            <person name="Auch B."/>
            <person name="Kono T."/>
            <person name="Mallez S."/>
            <person name="Zhang Y."/>
            <person name="Obille A."/>
            <person name="Becker A."/>
            <person name="Abrahante J.E."/>
            <person name="Garbe J."/>
            <person name="Badalamenti J.P."/>
            <person name="Herman A."/>
            <person name="Mangelson H."/>
            <person name="Liachko I."/>
            <person name="Sullivan S."/>
            <person name="Sone E.D."/>
            <person name="Koren S."/>
            <person name="Silverstein K.A.T."/>
            <person name="Beckman K.B."/>
            <person name="Gohl D.M."/>
        </authorList>
    </citation>
    <scope>NUCLEOTIDE SEQUENCE</scope>
    <source>
        <strain evidence="1">Duluth1</strain>
        <tissue evidence="1">Whole animal</tissue>
    </source>
</reference>
<gene>
    <name evidence="1" type="ORF">DPMN_134817</name>
</gene>
<evidence type="ECO:0000313" key="1">
    <source>
        <dbReference type="EMBL" id="KAH3806497.1"/>
    </source>
</evidence>
<organism evidence="1 2">
    <name type="scientific">Dreissena polymorpha</name>
    <name type="common">Zebra mussel</name>
    <name type="synonym">Mytilus polymorpha</name>
    <dbReference type="NCBI Taxonomy" id="45954"/>
    <lineage>
        <taxon>Eukaryota</taxon>
        <taxon>Metazoa</taxon>
        <taxon>Spiralia</taxon>
        <taxon>Lophotrochozoa</taxon>
        <taxon>Mollusca</taxon>
        <taxon>Bivalvia</taxon>
        <taxon>Autobranchia</taxon>
        <taxon>Heteroconchia</taxon>
        <taxon>Euheterodonta</taxon>
        <taxon>Imparidentia</taxon>
        <taxon>Neoheterodontei</taxon>
        <taxon>Myida</taxon>
        <taxon>Dreissenoidea</taxon>
        <taxon>Dreissenidae</taxon>
        <taxon>Dreissena</taxon>
    </lineage>
</organism>
<keyword evidence="2" id="KW-1185">Reference proteome</keyword>
<proteinExistence type="predicted"/>
<protein>
    <submittedName>
        <fullName evidence="1">Uncharacterized protein</fullName>
    </submittedName>
</protein>
<sequence length="82" mass="9017">MLKVFLRYMYNVCSDEKVKGLLSGPFVNGYILESVNIALLMCACDPPVVVACPGLEGRPVYSNNLTGMFTLAKTNRYVVHNG</sequence>
<evidence type="ECO:0000313" key="2">
    <source>
        <dbReference type="Proteomes" id="UP000828390"/>
    </source>
</evidence>
<dbReference type="AlphaFoldDB" id="A0A9D4JG64"/>
<name>A0A9D4JG64_DREPO</name>
<dbReference type="Proteomes" id="UP000828390">
    <property type="component" value="Unassembled WGS sequence"/>
</dbReference>
<accession>A0A9D4JG64</accession>